<dbReference type="Pfam" id="PF00849">
    <property type="entry name" value="PseudoU_synth_2"/>
    <property type="match status" value="1"/>
</dbReference>
<dbReference type="GO" id="GO:0009982">
    <property type="term" value="F:pseudouridine synthase activity"/>
    <property type="evidence" value="ECO:0007669"/>
    <property type="project" value="InterPro"/>
</dbReference>
<evidence type="ECO:0000256" key="2">
    <source>
        <dbReference type="ARBA" id="ARBA00023235"/>
    </source>
</evidence>
<dbReference type="InterPro" id="IPR020103">
    <property type="entry name" value="PsdUridine_synth_cat_dom_sf"/>
</dbReference>
<proteinExistence type="inferred from homology"/>
<dbReference type="NCBIfam" id="TIGR00005">
    <property type="entry name" value="rluA_subfam"/>
    <property type="match status" value="1"/>
</dbReference>
<evidence type="ECO:0000259" key="3">
    <source>
        <dbReference type="Pfam" id="PF00849"/>
    </source>
</evidence>
<protein>
    <submittedName>
        <fullName evidence="4">Unannotated protein</fullName>
    </submittedName>
</protein>
<accession>A0A6J6I6T6</accession>
<organism evidence="4">
    <name type="scientific">freshwater metagenome</name>
    <dbReference type="NCBI Taxonomy" id="449393"/>
    <lineage>
        <taxon>unclassified sequences</taxon>
        <taxon>metagenomes</taxon>
        <taxon>ecological metagenomes</taxon>
    </lineage>
</organism>
<dbReference type="InterPro" id="IPR006224">
    <property type="entry name" value="PsdUridine_synth_RluA-like_CS"/>
</dbReference>
<dbReference type="AlphaFoldDB" id="A0A6J6I6T6"/>
<dbReference type="CDD" id="cd02869">
    <property type="entry name" value="PseudoU_synth_RluA_like"/>
    <property type="match status" value="1"/>
</dbReference>
<reference evidence="4" key="1">
    <citation type="submission" date="2020-05" db="EMBL/GenBank/DDBJ databases">
        <authorList>
            <person name="Chiriac C."/>
            <person name="Salcher M."/>
            <person name="Ghai R."/>
            <person name="Kavagutti S V."/>
        </authorList>
    </citation>
    <scope>NUCLEOTIDE SEQUENCE</scope>
</reference>
<dbReference type="GO" id="GO:0003723">
    <property type="term" value="F:RNA binding"/>
    <property type="evidence" value="ECO:0007669"/>
    <property type="project" value="InterPro"/>
</dbReference>
<dbReference type="SUPFAM" id="SSF55174">
    <property type="entry name" value="Alpha-L RNA-binding motif"/>
    <property type="match status" value="1"/>
</dbReference>
<dbReference type="SUPFAM" id="SSF55120">
    <property type="entry name" value="Pseudouridine synthase"/>
    <property type="match status" value="1"/>
</dbReference>
<keyword evidence="2" id="KW-0413">Isomerase</keyword>
<dbReference type="InterPro" id="IPR006225">
    <property type="entry name" value="PsdUridine_synth_RluC/D"/>
</dbReference>
<dbReference type="InterPro" id="IPR036986">
    <property type="entry name" value="S4_RNA-bd_sf"/>
</dbReference>
<name>A0A6J6I6T6_9ZZZZ</name>
<dbReference type="PROSITE" id="PS01129">
    <property type="entry name" value="PSI_RLU"/>
    <property type="match status" value="1"/>
</dbReference>
<comment type="similarity">
    <text evidence="1">Belongs to the pseudouridine synthase RluA family.</text>
</comment>
<dbReference type="PANTHER" id="PTHR21600:SF44">
    <property type="entry name" value="RIBOSOMAL LARGE SUBUNIT PSEUDOURIDINE SYNTHASE D"/>
    <property type="match status" value="1"/>
</dbReference>
<dbReference type="GO" id="GO:0000455">
    <property type="term" value="P:enzyme-directed rRNA pseudouridine synthesis"/>
    <property type="evidence" value="ECO:0007669"/>
    <property type="project" value="TreeGrafter"/>
</dbReference>
<sequence>MARISRTLSVPEGVAGERIDSALTRVLGLSRTAVVRLLEDGDITTSGKAMSKSDKVAAGQIIEVLMPQEKNSEPIPLTPIPGLSIIYNDDSIVVIDKPVGCAAHPSPGWEGPTVVGALSAAGYTVSTSGPAERAGIVHRLDVGTSGLMVVAKTDQAFTFLKDAFKSRTVTKIYHALIQGHMDPTTGTIDAPIDRHPKEDHRFAVVANGKESITHYEVIEFYRGVSLVKVELETGRTHQIRVHFSALRHPLVGDLTYGADPALAASLAMSRPWLHAMVLELTHPITGERLTFNAPYPADLTNALALLSSAVLP</sequence>
<dbReference type="PANTHER" id="PTHR21600">
    <property type="entry name" value="MITOCHONDRIAL RNA PSEUDOURIDINE SYNTHASE"/>
    <property type="match status" value="1"/>
</dbReference>
<dbReference type="InterPro" id="IPR006145">
    <property type="entry name" value="PsdUridine_synth_RsuA/RluA"/>
</dbReference>
<dbReference type="Gene3D" id="3.10.290.10">
    <property type="entry name" value="RNA-binding S4 domain"/>
    <property type="match status" value="1"/>
</dbReference>
<dbReference type="PROSITE" id="PS50889">
    <property type="entry name" value="S4"/>
    <property type="match status" value="1"/>
</dbReference>
<dbReference type="EMBL" id="CAEZVH010000014">
    <property type="protein sequence ID" value="CAB4621106.1"/>
    <property type="molecule type" value="Genomic_DNA"/>
</dbReference>
<evidence type="ECO:0000256" key="1">
    <source>
        <dbReference type="ARBA" id="ARBA00010876"/>
    </source>
</evidence>
<dbReference type="InterPro" id="IPR050188">
    <property type="entry name" value="RluA_PseudoU_synthase"/>
</dbReference>
<evidence type="ECO:0000313" key="4">
    <source>
        <dbReference type="EMBL" id="CAB4621106.1"/>
    </source>
</evidence>
<gene>
    <name evidence="4" type="ORF">UFOPK1951_00231</name>
</gene>
<dbReference type="Gene3D" id="3.30.2350.10">
    <property type="entry name" value="Pseudouridine synthase"/>
    <property type="match status" value="1"/>
</dbReference>
<feature type="domain" description="Pseudouridine synthase RsuA/RluA-like" evidence="3">
    <location>
        <begin position="92"/>
        <end position="245"/>
    </location>
</feature>